<name>A0A930VA13_9ACTN</name>
<dbReference type="PANTHER" id="PTHR36452:SF1">
    <property type="entry name" value="DUF2461 DOMAIN-CONTAINING PROTEIN"/>
    <property type="match status" value="1"/>
</dbReference>
<dbReference type="RefSeq" id="WP_194704967.1">
    <property type="nucleotide sequence ID" value="NZ_JADKPN010000001.1"/>
</dbReference>
<dbReference type="PANTHER" id="PTHR36452">
    <property type="entry name" value="CHROMOSOME 12, WHOLE GENOME SHOTGUN SEQUENCE"/>
    <property type="match status" value="1"/>
</dbReference>
<keyword evidence="2" id="KW-1185">Reference proteome</keyword>
<accession>A0A930VA13</accession>
<comment type="caution">
    <text evidence="1">The sequence shown here is derived from an EMBL/GenBank/DDBJ whole genome shotgun (WGS) entry which is preliminary data.</text>
</comment>
<dbReference type="Proteomes" id="UP000640489">
    <property type="component" value="Unassembled WGS sequence"/>
</dbReference>
<organism evidence="1 2">
    <name type="scientific">Nocardioides islandensis</name>
    <dbReference type="NCBI Taxonomy" id="433663"/>
    <lineage>
        <taxon>Bacteria</taxon>
        <taxon>Bacillati</taxon>
        <taxon>Actinomycetota</taxon>
        <taxon>Actinomycetes</taxon>
        <taxon>Propionibacteriales</taxon>
        <taxon>Nocardioidaceae</taxon>
        <taxon>Nocardioides</taxon>
    </lineage>
</organism>
<sequence>MSDFQGFPVAALDFYDDLEVDNTKSYWEKHKATYDADVKAPMTALVSALAPEFALDRQSYKVFRPYRDVRFAKDKTPYKTNQGAYVAVAPATGWYVEISARGVRTGGGCYDMGGPRLAAYRDAVADDKTGAQLTRITTKLTKAGFELGGEALKTTPRGYDKDHKRVDLLRHKSLHAGRSYGFEKVIHTAALLDEVRADWRALRPLIEWLARTSAE</sequence>
<reference evidence="1" key="1">
    <citation type="submission" date="2020-11" db="EMBL/GenBank/DDBJ databases">
        <title>Nocardioides sp. nov., isolated from Soil of Cynanchum wilfordii Hemsley rhizosphere.</title>
        <authorList>
            <person name="Lee J.-S."/>
            <person name="Suh M.K."/>
            <person name="Kim J.-S."/>
        </authorList>
    </citation>
    <scope>NUCLEOTIDE SEQUENCE</scope>
    <source>
        <strain evidence="1">KCTC 19275</strain>
    </source>
</reference>
<dbReference type="EMBL" id="JADKPN010000001">
    <property type="protein sequence ID" value="MBF4761776.1"/>
    <property type="molecule type" value="Genomic_DNA"/>
</dbReference>
<dbReference type="Pfam" id="PF09365">
    <property type="entry name" value="DUF2461"/>
    <property type="match status" value="1"/>
</dbReference>
<evidence type="ECO:0000313" key="1">
    <source>
        <dbReference type="EMBL" id="MBF4761776.1"/>
    </source>
</evidence>
<proteinExistence type="predicted"/>
<dbReference type="InterPro" id="IPR015996">
    <property type="entry name" value="UCP028451"/>
</dbReference>
<dbReference type="InterPro" id="IPR012808">
    <property type="entry name" value="CHP02453"/>
</dbReference>
<protein>
    <submittedName>
        <fullName evidence="1">DUF2461 domain-containing protein</fullName>
    </submittedName>
</protein>
<evidence type="ECO:0000313" key="2">
    <source>
        <dbReference type="Proteomes" id="UP000640489"/>
    </source>
</evidence>
<gene>
    <name evidence="1" type="ORF">ISU07_01445</name>
</gene>
<dbReference type="PIRSF" id="PIRSF028451">
    <property type="entry name" value="UCP028451"/>
    <property type="match status" value="1"/>
</dbReference>
<dbReference type="NCBIfam" id="TIGR02453">
    <property type="entry name" value="TIGR02453 family protein"/>
    <property type="match status" value="1"/>
</dbReference>
<dbReference type="AlphaFoldDB" id="A0A930VA13"/>